<dbReference type="NCBIfam" id="TIGR00176">
    <property type="entry name" value="mobB"/>
    <property type="match status" value="1"/>
</dbReference>
<reference evidence="2" key="1">
    <citation type="journal article" date="2015" name="Nature">
        <title>Complex archaea that bridge the gap between prokaryotes and eukaryotes.</title>
        <authorList>
            <person name="Spang A."/>
            <person name="Saw J.H."/>
            <person name="Jorgensen S.L."/>
            <person name="Zaremba-Niedzwiedzka K."/>
            <person name="Martijn J."/>
            <person name="Lind A.E."/>
            <person name="van Eijk R."/>
            <person name="Schleper C."/>
            <person name="Guy L."/>
            <person name="Ettema T.J."/>
        </authorList>
    </citation>
    <scope>NUCLEOTIDE SEQUENCE</scope>
</reference>
<dbReference type="InterPro" id="IPR004435">
    <property type="entry name" value="MobB_dom"/>
</dbReference>
<name>A0A0F9CS48_9ZZZZ</name>
<comment type="caution">
    <text evidence="2">The sequence shown here is derived from an EMBL/GenBank/DDBJ whole genome shotgun (WGS) entry which is preliminary data.</text>
</comment>
<dbReference type="Pfam" id="PF03205">
    <property type="entry name" value="MobB"/>
    <property type="match status" value="1"/>
</dbReference>
<gene>
    <name evidence="2" type="ORF">LCGC14_2575640</name>
</gene>
<protein>
    <recommendedName>
        <fullName evidence="1">Molybdopterin-guanine dinucleotide biosynthesis protein B (MobB) domain-containing protein</fullName>
    </recommendedName>
</protein>
<dbReference type="GO" id="GO:0006777">
    <property type="term" value="P:Mo-molybdopterin cofactor biosynthetic process"/>
    <property type="evidence" value="ECO:0007669"/>
    <property type="project" value="InterPro"/>
</dbReference>
<dbReference type="PANTHER" id="PTHR40072">
    <property type="entry name" value="MOLYBDOPTERIN-GUANINE DINUCLEOTIDE BIOSYNTHESIS ADAPTER PROTEIN-RELATED"/>
    <property type="match status" value="1"/>
</dbReference>
<sequence length="170" mass="19470">MILIKIIDVIGYSGSGKTYFIRKLITLLKIKLGYSVAVVKNVKHHQIDKEGKDSYRFTESGASYSIIKNNNKMYGIFLQINEDNLEKIVTWVQQGPIQLDILLTEGFRTLNHPTILCVSNLDEIKQQLNKNVKLISGVICSKNISTNTFSNLPILDIERNFFKFKDIFQI</sequence>
<evidence type="ECO:0000259" key="1">
    <source>
        <dbReference type="Pfam" id="PF03205"/>
    </source>
</evidence>
<dbReference type="Gene3D" id="3.40.50.300">
    <property type="entry name" value="P-loop containing nucleotide triphosphate hydrolases"/>
    <property type="match status" value="1"/>
</dbReference>
<dbReference type="InterPro" id="IPR052539">
    <property type="entry name" value="MGD_biosynthesis_adapter"/>
</dbReference>
<dbReference type="InterPro" id="IPR027417">
    <property type="entry name" value="P-loop_NTPase"/>
</dbReference>
<organism evidence="2">
    <name type="scientific">marine sediment metagenome</name>
    <dbReference type="NCBI Taxonomy" id="412755"/>
    <lineage>
        <taxon>unclassified sequences</taxon>
        <taxon>metagenomes</taxon>
        <taxon>ecological metagenomes</taxon>
    </lineage>
</organism>
<dbReference type="AlphaFoldDB" id="A0A0F9CS48"/>
<evidence type="ECO:0000313" key="2">
    <source>
        <dbReference type="EMBL" id="KKL08461.1"/>
    </source>
</evidence>
<dbReference type="EMBL" id="LAZR01042870">
    <property type="protein sequence ID" value="KKL08461.1"/>
    <property type="molecule type" value="Genomic_DNA"/>
</dbReference>
<dbReference type="SUPFAM" id="SSF52540">
    <property type="entry name" value="P-loop containing nucleoside triphosphate hydrolases"/>
    <property type="match status" value="1"/>
</dbReference>
<proteinExistence type="predicted"/>
<dbReference type="GO" id="GO:0005525">
    <property type="term" value="F:GTP binding"/>
    <property type="evidence" value="ECO:0007669"/>
    <property type="project" value="InterPro"/>
</dbReference>
<dbReference type="PANTHER" id="PTHR40072:SF1">
    <property type="entry name" value="MOLYBDOPTERIN-GUANINE DINUCLEOTIDE BIOSYNTHESIS ADAPTER PROTEIN"/>
    <property type="match status" value="1"/>
</dbReference>
<accession>A0A0F9CS48</accession>
<feature type="domain" description="Molybdopterin-guanine dinucleotide biosynthesis protein B (MobB)" evidence="1">
    <location>
        <begin position="6"/>
        <end position="129"/>
    </location>
</feature>